<feature type="transmembrane region" description="Helical" evidence="11">
    <location>
        <begin position="86"/>
        <end position="105"/>
    </location>
</feature>
<dbReference type="InterPro" id="IPR059000">
    <property type="entry name" value="ATPase_P-type_domA"/>
</dbReference>
<dbReference type="Gene3D" id="1.20.1110.10">
    <property type="entry name" value="Calcium-transporting ATPase, transmembrane domain"/>
    <property type="match status" value="1"/>
</dbReference>
<keyword evidence="5" id="KW-0547">Nucleotide-binding</keyword>
<dbReference type="GO" id="GO:0006883">
    <property type="term" value="P:intracellular sodium ion homeostasis"/>
    <property type="evidence" value="ECO:0007669"/>
    <property type="project" value="TreeGrafter"/>
</dbReference>
<protein>
    <submittedName>
        <fullName evidence="13">Copper-exporting P-type ATPase B</fullName>
        <ecNumber evidence="13">3.6.3.4</ecNumber>
    </submittedName>
</protein>
<feature type="transmembrane region" description="Helical" evidence="11">
    <location>
        <begin position="275"/>
        <end position="304"/>
    </location>
</feature>
<feature type="transmembrane region" description="Helical" evidence="11">
    <location>
        <begin position="727"/>
        <end position="749"/>
    </location>
</feature>
<dbReference type="AlphaFoldDB" id="A0A150J770"/>
<accession>A0A150J770</accession>
<dbReference type="EC" id="3.6.3.4" evidence="13"/>
<keyword evidence="13" id="KW-0378">Hydrolase</keyword>
<evidence type="ECO:0000256" key="5">
    <source>
        <dbReference type="ARBA" id="ARBA00022741"/>
    </source>
</evidence>
<dbReference type="PRINTS" id="PR00119">
    <property type="entry name" value="CATATPASE"/>
</dbReference>
<dbReference type="NCBIfam" id="TIGR01494">
    <property type="entry name" value="ATPase_P-type"/>
    <property type="match status" value="2"/>
</dbReference>
<evidence type="ECO:0000256" key="7">
    <source>
        <dbReference type="ARBA" id="ARBA00022842"/>
    </source>
</evidence>
<comment type="subcellular location">
    <subcellularLocation>
        <location evidence="1">Cell membrane</location>
        <topology evidence="1">Multi-pass membrane protein</topology>
    </subcellularLocation>
</comment>
<feature type="transmembrane region" description="Helical" evidence="11">
    <location>
        <begin position="805"/>
        <end position="823"/>
    </location>
</feature>
<keyword evidence="2" id="KW-1003">Cell membrane</keyword>
<dbReference type="GO" id="GO:1990573">
    <property type="term" value="P:potassium ion import across plasma membrane"/>
    <property type="evidence" value="ECO:0007669"/>
    <property type="project" value="TreeGrafter"/>
</dbReference>
<dbReference type="SUPFAM" id="SSF56784">
    <property type="entry name" value="HAD-like"/>
    <property type="match status" value="1"/>
</dbReference>
<organism evidence="13 14">
    <name type="scientific">Candidatus Methanofastidiosum methylothiophilum</name>
    <dbReference type="NCBI Taxonomy" id="1705564"/>
    <lineage>
        <taxon>Archaea</taxon>
        <taxon>Methanobacteriati</taxon>
        <taxon>Methanobacteriota</taxon>
        <taxon>Stenosarchaea group</taxon>
        <taxon>Candidatus Methanofastidiosia</taxon>
        <taxon>Candidatus Methanofastidiosales</taxon>
        <taxon>Candidatus Methanofastidiosaceae</taxon>
        <taxon>Candidatus Methanofastidiosum</taxon>
    </lineage>
</organism>
<keyword evidence="4 11" id="KW-0812">Transmembrane</keyword>
<dbReference type="Pfam" id="PF00122">
    <property type="entry name" value="E1-E2_ATPase"/>
    <property type="match status" value="1"/>
</dbReference>
<evidence type="ECO:0000256" key="10">
    <source>
        <dbReference type="ARBA" id="ARBA00023136"/>
    </source>
</evidence>
<dbReference type="InterPro" id="IPR001757">
    <property type="entry name" value="P_typ_ATPase"/>
</dbReference>
<evidence type="ECO:0000256" key="6">
    <source>
        <dbReference type="ARBA" id="ARBA00022840"/>
    </source>
</evidence>
<dbReference type="InterPro" id="IPR023298">
    <property type="entry name" value="ATPase_P-typ_TM_dom_sf"/>
</dbReference>
<dbReference type="PATRIC" id="fig|1705409.3.peg.460"/>
<evidence type="ECO:0000256" key="4">
    <source>
        <dbReference type="ARBA" id="ARBA00022692"/>
    </source>
</evidence>
<evidence type="ECO:0000256" key="3">
    <source>
        <dbReference type="ARBA" id="ARBA00022553"/>
    </source>
</evidence>
<evidence type="ECO:0000313" key="13">
    <source>
        <dbReference type="EMBL" id="KYC53050.1"/>
    </source>
</evidence>
<dbReference type="Gene3D" id="3.40.1110.10">
    <property type="entry name" value="Calcium-transporting ATPase, cytoplasmic domain N"/>
    <property type="match status" value="1"/>
</dbReference>
<feature type="transmembrane region" description="Helical" evidence="11">
    <location>
        <begin position="843"/>
        <end position="864"/>
    </location>
</feature>
<evidence type="ECO:0000259" key="12">
    <source>
        <dbReference type="SMART" id="SM00831"/>
    </source>
</evidence>
<dbReference type="Pfam" id="PF08282">
    <property type="entry name" value="Hydrolase_3"/>
    <property type="match status" value="1"/>
</dbReference>
<dbReference type="SUPFAM" id="SSF81653">
    <property type="entry name" value="Calcium ATPase, transduction domain A"/>
    <property type="match status" value="1"/>
</dbReference>
<dbReference type="GO" id="GO:0005886">
    <property type="term" value="C:plasma membrane"/>
    <property type="evidence" value="ECO:0007669"/>
    <property type="project" value="UniProtKB-SubCell"/>
</dbReference>
<dbReference type="SUPFAM" id="SSF81660">
    <property type="entry name" value="Metal cation-transporting ATPase, ATP-binding domain N"/>
    <property type="match status" value="1"/>
</dbReference>
<evidence type="ECO:0000256" key="9">
    <source>
        <dbReference type="ARBA" id="ARBA00022989"/>
    </source>
</evidence>
<evidence type="ECO:0000256" key="1">
    <source>
        <dbReference type="ARBA" id="ARBA00004651"/>
    </source>
</evidence>
<dbReference type="SFLD" id="SFLDG00002">
    <property type="entry name" value="C1.7:_P-type_atpase_like"/>
    <property type="match status" value="1"/>
</dbReference>
<evidence type="ECO:0000256" key="2">
    <source>
        <dbReference type="ARBA" id="ARBA00022475"/>
    </source>
</evidence>
<evidence type="ECO:0000256" key="11">
    <source>
        <dbReference type="SAM" id="Phobius"/>
    </source>
</evidence>
<dbReference type="Pfam" id="PF13246">
    <property type="entry name" value="Cation_ATPase"/>
    <property type="match status" value="1"/>
</dbReference>
<dbReference type="PROSITE" id="PS00154">
    <property type="entry name" value="ATPASE_E1_E2"/>
    <property type="match status" value="1"/>
</dbReference>
<dbReference type="GO" id="GO:0016887">
    <property type="term" value="F:ATP hydrolysis activity"/>
    <property type="evidence" value="ECO:0007669"/>
    <property type="project" value="InterPro"/>
</dbReference>
<dbReference type="InterPro" id="IPR004014">
    <property type="entry name" value="ATPase_P-typ_cation-transptr_N"/>
</dbReference>
<dbReference type="SFLD" id="SFLDF00027">
    <property type="entry name" value="p-type_atpase"/>
    <property type="match status" value="1"/>
</dbReference>
<dbReference type="GO" id="GO:0005524">
    <property type="term" value="F:ATP binding"/>
    <property type="evidence" value="ECO:0007669"/>
    <property type="project" value="UniProtKB-KW"/>
</dbReference>
<comment type="caution">
    <text evidence="13">The sequence shown here is derived from an EMBL/GenBank/DDBJ whole genome shotgun (WGS) entry which is preliminary data.</text>
</comment>
<dbReference type="SUPFAM" id="SSF81665">
    <property type="entry name" value="Calcium ATPase, transmembrane domain M"/>
    <property type="match status" value="1"/>
</dbReference>
<dbReference type="FunFam" id="3.40.50.1000:FF:000028">
    <property type="entry name" value="Calcium-transporting P-type ATPase, putative"/>
    <property type="match status" value="1"/>
</dbReference>
<evidence type="ECO:0000313" key="14">
    <source>
        <dbReference type="Proteomes" id="UP000075398"/>
    </source>
</evidence>
<sequence>METKLDWCKLTSNDILKKLGTSTEGLSSKEVVSRLEKYGYNEIKFKRRGPLIRFLKQFNNPLLIVLIVAALACFFLWAFMGEEEVIMDMWVIIGVVIATAVIGFIQEGKAEASIDALKDMLVDKCKVIRDGETKVIPAKELVPGDLVIIESGDKVPADLRILSSKSLHLDESMLTGESMPVNKGPEDDPNNKNNEEKYCTVYGGTFVTSGRGKGIVYATAEETEIGNIAKLMKSSGQTTPPILKKISAFVKLLIISIISFGVLMFGLGVLEGYEIVYMFLAMIGMIVALIPEGLAGAIIAAFAVGSTVMARKKAIVRNLPATETLGSVTVICSDKTGTLTKNEMTAVKIFSGKKMYFVEGVGYEPVGQILEKDGNTKAKLTPELIQTLRTGFLCNNAGIAIEKERYVAKGSHTEAALIVSATKAGVDEKLLKLDEIPFEPKHQYMATLHEDGEENIIYVKGSPERILKSCKYQFVDGKKLPLDKEIIMKNVEDMAKDALRVLAMAYKKVPKDKLSLDEGDISDLTFVGAQGMIDPPRKEAIDAIEKCKTAGIRSIMITGDHALTAKAVAKQLKIGDGEDKVLTGKELSEMTDDQLYEVVNEVSVYARVEPEHKYRITKQLQRKGHIVAMTGDGVNDAPALKAADIGVAMGVGGTEVSKEAADIILTDDNFATIVDAVEEGRHVYDNIWKVILYIMPTNGGQGLAMAGALFLAPFIPLFSHRFPIEPVQILWVNLIIAIACAIPLIWEPAEKGLLQRPPRDPNEKLFNKFFMGRVGLVSIIEVTMILSMFLLFFKSVGNSLEFMPQAQTIAFTTIIMIEVGYLFTARSLRGTAFKINPFRNKWLILGVVATLALQVILVYSEPLFGTSPFRTAPFPAIWWIPLCLVATTSFFIIEIEKFIRRRLEIKKTTI</sequence>
<dbReference type="Gene3D" id="3.40.50.1000">
    <property type="entry name" value="HAD superfamily/HAD-like"/>
    <property type="match status" value="1"/>
</dbReference>
<dbReference type="GO" id="GO:0030007">
    <property type="term" value="P:intracellular potassium ion homeostasis"/>
    <property type="evidence" value="ECO:0007669"/>
    <property type="project" value="TreeGrafter"/>
</dbReference>
<dbReference type="InterPro" id="IPR036412">
    <property type="entry name" value="HAD-like_sf"/>
</dbReference>
<feature type="transmembrane region" description="Helical" evidence="11">
    <location>
        <begin position="770"/>
        <end position="793"/>
    </location>
</feature>
<dbReference type="InterPro" id="IPR050510">
    <property type="entry name" value="Cation_transp_ATPase_P-type"/>
</dbReference>
<keyword evidence="10 11" id="KW-0472">Membrane</keyword>
<feature type="domain" description="Cation-transporting P-type ATPase N-terminal" evidence="12">
    <location>
        <begin position="6"/>
        <end position="78"/>
    </location>
</feature>
<dbReference type="Pfam" id="PF00689">
    <property type="entry name" value="Cation_ATPase_C"/>
    <property type="match status" value="1"/>
</dbReference>
<dbReference type="InterPro" id="IPR008250">
    <property type="entry name" value="ATPase_P-typ_transduc_dom_A_sf"/>
</dbReference>
<name>A0A150J770_9EURY</name>
<dbReference type="Pfam" id="PF00690">
    <property type="entry name" value="Cation_ATPase_N"/>
    <property type="match status" value="1"/>
</dbReference>
<feature type="transmembrane region" description="Helical" evidence="11">
    <location>
        <begin position="248"/>
        <end position="269"/>
    </location>
</feature>
<dbReference type="GO" id="GO:0005391">
    <property type="term" value="F:P-type sodium:potassium-exchanging transporter activity"/>
    <property type="evidence" value="ECO:0007669"/>
    <property type="project" value="TreeGrafter"/>
</dbReference>
<evidence type="ECO:0000256" key="8">
    <source>
        <dbReference type="ARBA" id="ARBA00022967"/>
    </source>
</evidence>
<keyword evidence="9 11" id="KW-1133">Transmembrane helix</keyword>
<dbReference type="SMART" id="SM00831">
    <property type="entry name" value="Cation_ATPase_N"/>
    <property type="match status" value="1"/>
</dbReference>
<keyword evidence="6" id="KW-0067">ATP-binding</keyword>
<dbReference type="FunFam" id="2.70.150.10:FF:000160">
    <property type="entry name" value="Sarcoplasmic/endoplasmic reticulum calcium ATPase 1"/>
    <property type="match status" value="1"/>
</dbReference>
<dbReference type="EMBL" id="LNGC01000011">
    <property type="protein sequence ID" value="KYC53050.1"/>
    <property type="molecule type" value="Genomic_DNA"/>
</dbReference>
<keyword evidence="7" id="KW-0460">Magnesium</keyword>
<proteinExistence type="predicted"/>
<dbReference type="InterPro" id="IPR023299">
    <property type="entry name" value="ATPase_P-typ_cyto_dom_N"/>
</dbReference>
<dbReference type="PANTHER" id="PTHR43294">
    <property type="entry name" value="SODIUM/POTASSIUM-TRANSPORTING ATPASE SUBUNIT ALPHA"/>
    <property type="match status" value="1"/>
</dbReference>
<keyword evidence="8" id="KW-1278">Translocase</keyword>
<feature type="transmembrane region" description="Helical" evidence="11">
    <location>
        <begin position="690"/>
        <end position="715"/>
    </location>
</feature>
<dbReference type="InterPro" id="IPR044492">
    <property type="entry name" value="P_typ_ATPase_HD_dom"/>
</dbReference>
<keyword evidence="3" id="KW-0597">Phosphoprotein</keyword>
<feature type="transmembrane region" description="Helical" evidence="11">
    <location>
        <begin position="62"/>
        <end position="80"/>
    </location>
</feature>
<dbReference type="GO" id="GO:0036376">
    <property type="term" value="P:sodium ion export across plasma membrane"/>
    <property type="evidence" value="ECO:0007669"/>
    <property type="project" value="TreeGrafter"/>
</dbReference>
<reference evidence="13 14" key="1">
    <citation type="journal article" date="2016" name="ISME J.">
        <title>Chasing the elusive Euryarchaeota class WSA2: genomes reveal a uniquely fastidious methyl-reducing methanogen.</title>
        <authorList>
            <person name="Nobu M.K."/>
            <person name="Narihiro T."/>
            <person name="Kuroda K."/>
            <person name="Mei R."/>
            <person name="Liu W.T."/>
        </authorList>
    </citation>
    <scope>NUCLEOTIDE SEQUENCE [LARGE SCALE GENOMIC DNA]</scope>
    <source>
        <strain evidence="13">U1lsi0528_Bin055</strain>
    </source>
</reference>
<gene>
    <name evidence="13" type="primary">copB_2</name>
    <name evidence="13" type="ORF">AMQ22_00444</name>
</gene>
<dbReference type="GO" id="GO:1902600">
    <property type="term" value="P:proton transmembrane transport"/>
    <property type="evidence" value="ECO:0007669"/>
    <property type="project" value="TreeGrafter"/>
</dbReference>
<dbReference type="SFLD" id="SFLDS00003">
    <property type="entry name" value="Haloacid_Dehalogenase"/>
    <property type="match status" value="1"/>
</dbReference>
<dbReference type="InterPro" id="IPR006068">
    <property type="entry name" value="ATPase_P-typ_cation-transptr_C"/>
</dbReference>
<dbReference type="PRINTS" id="PR00120">
    <property type="entry name" value="HATPASE"/>
</dbReference>
<dbReference type="Gene3D" id="2.70.150.10">
    <property type="entry name" value="Calcium-transporting ATPase, cytoplasmic transduction domain A"/>
    <property type="match status" value="1"/>
</dbReference>
<dbReference type="InterPro" id="IPR018303">
    <property type="entry name" value="ATPase_P-typ_P_site"/>
</dbReference>
<dbReference type="PANTHER" id="PTHR43294:SF21">
    <property type="entry name" value="CATION TRANSPORTING ATPASE"/>
    <property type="match status" value="1"/>
</dbReference>
<feature type="transmembrane region" description="Helical" evidence="11">
    <location>
        <begin position="876"/>
        <end position="893"/>
    </location>
</feature>
<dbReference type="InterPro" id="IPR023214">
    <property type="entry name" value="HAD_sf"/>
</dbReference>
<dbReference type="Proteomes" id="UP000075398">
    <property type="component" value="Unassembled WGS sequence"/>
</dbReference>